<dbReference type="InterPro" id="IPR007527">
    <property type="entry name" value="Znf_SWIM"/>
</dbReference>
<evidence type="ECO:0000256" key="1">
    <source>
        <dbReference type="PROSITE-ProRule" id="PRU00325"/>
    </source>
</evidence>
<accession>A0A914A4X3</accession>
<feature type="compositionally biased region" description="Polar residues" evidence="2">
    <location>
        <begin position="229"/>
        <end position="241"/>
    </location>
</feature>
<feature type="region of interest" description="Disordered" evidence="2">
    <location>
        <begin position="220"/>
        <end position="252"/>
    </location>
</feature>
<dbReference type="PANTHER" id="PTHR47526">
    <property type="entry name" value="ATP-DEPENDENT DNA HELICASE"/>
    <property type="match status" value="1"/>
</dbReference>
<keyword evidence="1" id="KW-0862">Zinc</keyword>
<reference evidence="4" key="1">
    <citation type="submission" date="2022-11" db="UniProtKB">
        <authorList>
            <consortium name="EnsemblMetazoa"/>
        </authorList>
    </citation>
    <scope>IDENTIFICATION</scope>
</reference>
<feature type="domain" description="SWIM-type" evidence="3">
    <location>
        <begin position="145"/>
        <end position="181"/>
    </location>
</feature>
<evidence type="ECO:0000313" key="4">
    <source>
        <dbReference type="EnsemblMetazoa" id="XP_038058775.1"/>
    </source>
</evidence>
<dbReference type="Pfam" id="PF09588">
    <property type="entry name" value="YqaJ"/>
    <property type="match status" value="1"/>
</dbReference>
<dbReference type="GO" id="GO:0008270">
    <property type="term" value="F:zinc ion binding"/>
    <property type="evidence" value="ECO:0007669"/>
    <property type="project" value="UniProtKB-KW"/>
</dbReference>
<protein>
    <recommendedName>
        <fullName evidence="3">SWIM-type domain-containing protein</fullName>
    </recommendedName>
</protein>
<evidence type="ECO:0000313" key="5">
    <source>
        <dbReference type="Proteomes" id="UP000887568"/>
    </source>
</evidence>
<evidence type="ECO:0000256" key="2">
    <source>
        <dbReference type="SAM" id="MobiDB-lite"/>
    </source>
</evidence>
<dbReference type="SUPFAM" id="SSF52980">
    <property type="entry name" value="Restriction endonuclease-like"/>
    <property type="match status" value="1"/>
</dbReference>
<dbReference type="PROSITE" id="PS50966">
    <property type="entry name" value="ZF_SWIM"/>
    <property type="match status" value="1"/>
</dbReference>
<dbReference type="RefSeq" id="XP_038058775.1">
    <property type="nucleotide sequence ID" value="XM_038202847.1"/>
</dbReference>
<evidence type="ECO:0000259" key="3">
    <source>
        <dbReference type="PROSITE" id="PS50966"/>
    </source>
</evidence>
<dbReference type="InterPro" id="IPR019080">
    <property type="entry name" value="YqaJ_viral_recombinase"/>
</dbReference>
<keyword evidence="1" id="KW-0479">Metal-binding</keyword>
<dbReference type="InterPro" id="IPR011604">
    <property type="entry name" value="PDDEXK-like_dom_sf"/>
</dbReference>
<proteinExistence type="predicted"/>
<dbReference type="CDD" id="cd22343">
    <property type="entry name" value="PDDEXK_lambda_exonuclease-like"/>
    <property type="match status" value="1"/>
</dbReference>
<dbReference type="InterPro" id="IPR011335">
    <property type="entry name" value="Restrct_endonuc-II-like"/>
</dbReference>
<dbReference type="AlphaFoldDB" id="A0A914A4X3"/>
<dbReference type="Proteomes" id="UP000887568">
    <property type="component" value="Unplaced"/>
</dbReference>
<dbReference type="GeneID" id="119730060"/>
<feature type="compositionally biased region" description="Low complexity" evidence="2">
    <location>
        <begin position="9"/>
        <end position="23"/>
    </location>
</feature>
<dbReference type="GO" id="GO:0006281">
    <property type="term" value="P:DNA repair"/>
    <property type="evidence" value="ECO:0007669"/>
    <property type="project" value="UniProtKB-ARBA"/>
</dbReference>
<dbReference type="OMA" id="IASCACH"/>
<feature type="region of interest" description="Disordered" evidence="2">
    <location>
        <begin position="1"/>
        <end position="29"/>
    </location>
</feature>
<dbReference type="Gene3D" id="3.90.320.10">
    <property type="match status" value="1"/>
</dbReference>
<dbReference type="PANTHER" id="PTHR47526:SF4">
    <property type="entry name" value="SWIM-TYPE DOMAIN-CONTAINING PROTEIN"/>
    <property type="match status" value="1"/>
</dbReference>
<sequence>MDAVVDGQLSSASSSSGPPSSLSENVEQLPLPDKERYVNKLGNIGTCDPYLIPASCCTPLLKSNLLPKLEFPDIYMYLINFPSSYTGEAMKAYKSLDGYKYFIAGKVNHLLVWHQPMKRDPTTSVFVILSKVHHSQRLNDPPVKVWVAFQEDGVVITAHCTCMAGVTEVCSHVAATLFAVSKGVEMSTTTCTSKPCTWIKPAKSRSSGEDMYAEASNINFSKPKRRMTETPTTLPKSSCKSRSVPPPSKDETDNFFQQLKGTGVPSAILSLVPAYAADFIPKALQLKLPEPLTKLYCAENLKVSYPQLLTKCEAVFNNMTMDVDMCNAIEELTRQQAKSKMWHIYRAGRITASKFKSVVCTDLAMPSAYLIKSICYPAAYSFSTAATRWGCQHEKDAVESYTKCQSSNHDNLHVRDVGLYICPDLPFLGASPDAHITCTCCGDGLLEVKCPFCVKDCNISEGLARKDFPLESSSDGKLYLKHSHPYYFQVQAQLFVSNKPYCDFVLWSQTKPDAPHIERIFPNDVFLKENVEKAKLFFKVGILPELLGKWYTTSNVGEGNTIAECSSQTQVNVCCFCREANTGHGIVVSAE</sequence>
<dbReference type="OrthoDB" id="6155932at2759"/>
<organism evidence="4 5">
    <name type="scientific">Patiria miniata</name>
    <name type="common">Bat star</name>
    <name type="synonym">Asterina miniata</name>
    <dbReference type="NCBI Taxonomy" id="46514"/>
    <lineage>
        <taxon>Eukaryota</taxon>
        <taxon>Metazoa</taxon>
        <taxon>Echinodermata</taxon>
        <taxon>Eleutherozoa</taxon>
        <taxon>Asterozoa</taxon>
        <taxon>Asteroidea</taxon>
        <taxon>Valvatacea</taxon>
        <taxon>Valvatida</taxon>
        <taxon>Asterinidae</taxon>
        <taxon>Patiria</taxon>
    </lineage>
</organism>
<keyword evidence="5" id="KW-1185">Reference proteome</keyword>
<keyword evidence="1" id="KW-0863">Zinc-finger</keyword>
<dbReference type="EnsemblMetazoa" id="XM_038202847.1">
    <property type="protein sequence ID" value="XP_038058775.1"/>
    <property type="gene ID" value="LOC119730060"/>
</dbReference>
<name>A0A914A4X3_PATMI</name>